<feature type="transmembrane region" description="Helical" evidence="1">
    <location>
        <begin position="52"/>
        <end position="69"/>
    </location>
</feature>
<keyword evidence="1" id="KW-1133">Transmembrane helix</keyword>
<accession>A0ABT2PWL9</accession>
<keyword evidence="1" id="KW-0812">Transmembrane</keyword>
<evidence type="ECO:0000256" key="1">
    <source>
        <dbReference type="SAM" id="Phobius"/>
    </source>
</evidence>
<keyword evidence="3" id="KW-1185">Reference proteome</keyword>
<comment type="caution">
    <text evidence="2">The sequence shown here is derived from an EMBL/GenBank/DDBJ whole genome shotgun (WGS) entry which is preliminary data.</text>
</comment>
<evidence type="ECO:0000313" key="2">
    <source>
        <dbReference type="EMBL" id="MCU0105358.1"/>
    </source>
</evidence>
<evidence type="ECO:0008006" key="4">
    <source>
        <dbReference type="Google" id="ProtNLM"/>
    </source>
</evidence>
<evidence type="ECO:0000313" key="3">
    <source>
        <dbReference type="Proteomes" id="UP001209076"/>
    </source>
</evidence>
<proteinExistence type="predicted"/>
<keyword evidence="1" id="KW-0472">Membrane</keyword>
<dbReference type="Proteomes" id="UP001209076">
    <property type="component" value="Unassembled WGS sequence"/>
</dbReference>
<protein>
    <recommendedName>
        <fullName evidence="4">Tripartite tricarboxylate transporter TctB family protein</fullName>
    </recommendedName>
</protein>
<reference evidence="3" key="1">
    <citation type="submission" date="2023-07" db="EMBL/GenBank/DDBJ databases">
        <title>Novel Mycoplasma species identified in domestic and wild animals.</title>
        <authorList>
            <person name="Volokhov D.V."/>
            <person name="Furtak V.A."/>
            <person name="Zagorodnyaya T.A."/>
        </authorList>
    </citation>
    <scope>NUCLEOTIDE SEQUENCE [LARGE SCALE GENOMIC DNA]</scope>
    <source>
        <strain evidence="3">92-19</strain>
    </source>
</reference>
<feature type="transmembrane region" description="Helical" evidence="1">
    <location>
        <begin position="76"/>
        <end position="97"/>
    </location>
</feature>
<dbReference type="RefSeq" id="WP_262096662.1">
    <property type="nucleotide sequence ID" value="NZ_JAOEGN010000012.1"/>
</dbReference>
<gene>
    <name evidence="2" type="ORF">N7603_06785</name>
</gene>
<name>A0ABT2PWL9_9MOLU</name>
<feature type="transmembrane region" description="Helical" evidence="1">
    <location>
        <begin position="103"/>
        <end position="120"/>
    </location>
</feature>
<feature type="transmembrane region" description="Helical" evidence="1">
    <location>
        <begin position="127"/>
        <end position="144"/>
    </location>
</feature>
<organism evidence="2 3">
    <name type="scientific">Paracholeplasma vituli</name>
    <dbReference type="NCBI Taxonomy" id="69473"/>
    <lineage>
        <taxon>Bacteria</taxon>
        <taxon>Bacillati</taxon>
        <taxon>Mycoplasmatota</taxon>
        <taxon>Mollicutes</taxon>
        <taxon>Acholeplasmatales</taxon>
        <taxon>Acholeplasmataceae</taxon>
        <taxon>Paracholeplasma</taxon>
    </lineage>
</organism>
<sequence>MTYEEKGDILWFTHSFNWIFEVVLILTTYLGIYLGLETLFYPTNPQGFPADQLRIGLACFLYILFLGLIHTKLTDFWKAALFVGPNCVAVIAIILTFYDNTGLFLALTTLFVLLSLIFMVKKKVVWYYYFALVIGIFLGLFYAWPP</sequence>
<feature type="transmembrane region" description="Helical" evidence="1">
    <location>
        <begin position="9"/>
        <end position="32"/>
    </location>
</feature>
<dbReference type="EMBL" id="JAOEGN010000012">
    <property type="protein sequence ID" value="MCU0105358.1"/>
    <property type="molecule type" value="Genomic_DNA"/>
</dbReference>